<dbReference type="InterPro" id="IPR029058">
    <property type="entry name" value="AB_hydrolase_fold"/>
</dbReference>
<feature type="active site" description="Charge relay system" evidence="7">
    <location>
        <position position="305"/>
    </location>
</feature>
<evidence type="ECO:0000256" key="4">
    <source>
        <dbReference type="ARBA" id="ARBA00022963"/>
    </source>
</evidence>
<gene>
    <name evidence="9" type="ORF">KR093_009049</name>
</gene>
<comment type="caution">
    <text evidence="9">The sequence shown here is derived from an EMBL/GenBank/DDBJ whole genome shotgun (WGS) entry which is preliminary data.</text>
</comment>
<accession>A0AAD4PP26</accession>
<proteinExistence type="inferred from homology"/>
<feature type="domain" description="AB hydrolase-1" evidence="8">
    <location>
        <begin position="38"/>
        <end position="157"/>
    </location>
</feature>
<dbReference type="PIRSF" id="PIRSF000862">
    <property type="entry name" value="Steryl_ester_lip"/>
    <property type="match status" value="1"/>
</dbReference>
<evidence type="ECO:0000256" key="5">
    <source>
        <dbReference type="ARBA" id="ARBA00023098"/>
    </source>
</evidence>
<dbReference type="EMBL" id="JAJJHW010001127">
    <property type="protein sequence ID" value="KAH8378077.1"/>
    <property type="molecule type" value="Genomic_DNA"/>
</dbReference>
<organism evidence="9 10">
    <name type="scientific">Drosophila rubida</name>
    <dbReference type="NCBI Taxonomy" id="30044"/>
    <lineage>
        <taxon>Eukaryota</taxon>
        <taxon>Metazoa</taxon>
        <taxon>Ecdysozoa</taxon>
        <taxon>Arthropoda</taxon>
        <taxon>Hexapoda</taxon>
        <taxon>Insecta</taxon>
        <taxon>Pterygota</taxon>
        <taxon>Neoptera</taxon>
        <taxon>Endopterygota</taxon>
        <taxon>Diptera</taxon>
        <taxon>Brachycera</taxon>
        <taxon>Muscomorpha</taxon>
        <taxon>Ephydroidea</taxon>
        <taxon>Drosophilidae</taxon>
        <taxon>Drosophila</taxon>
    </lineage>
</organism>
<feature type="active site" description="Nucleophile" evidence="7">
    <location>
        <position position="132"/>
    </location>
</feature>
<keyword evidence="10" id="KW-1185">Reference proteome</keyword>
<dbReference type="InterPro" id="IPR025483">
    <property type="entry name" value="Lipase_euk"/>
</dbReference>
<evidence type="ECO:0000259" key="8">
    <source>
        <dbReference type="Pfam" id="PF00561"/>
    </source>
</evidence>
<dbReference type="Pfam" id="PF00561">
    <property type="entry name" value="Abhydrolase_1"/>
    <property type="match status" value="1"/>
</dbReference>
<dbReference type="Proteomes" id="UP001200034">
    <property type="component" value="Unassembled WGS sequence"/>
</dbReference>
<dbReference type="GO" id="GO:0016788">
    <property type="term" value="F:hydrolase activity, acting on ester bonds"/>
    <property type="evidence" value="ECO:0007669"/>
    <property type="project" value="InterPro"/>
</dbReference>
<dbReference type="FunFam" id="3.40.50.1820:FF:000057">
    <property type="entry name" value="Lipase"/>
    <property type="match status" value="1"/>
</dbReference>
<sequence length="365" mass="42464">MQIGLIRKYGYQAEVHRVETKDGYLLGVHRIPRPGAQPVLMVHGLGDSSATWVLSGPCCGLAYLLSERGYDVWLMNIRGNRYSRRHRRYVPLMRQFWDFSFHENGIYDIPATIDYILSRSGPHKQVHYVGHSQGTSAVFALGAERPEYMKKIKLLQALAPVAYFRNLRTPVTDFVKPYARTLINLVRLFGINEIPPEREVWNRLYYQLCSFAFRNTCKYVIMLLVGMDSPQYNETLTPVLFSHYLAGSSLKALEHYRQLLETGGFYKFDYQNPSANLRRYGRRTPPEYKVENINCKVALYYSRNDLLTSYKDVQDLRKKLPNVVHDELLAYSQFSHLDFLIAIDAKKLLYDSMFRVMEQVDKGEL</sequence>
<name>A0AAD4PP26_9MUSC</name>
<dbReference type="Gene3D" id="3.40.50.1820">
    <property type="entry name" value="alpha/beta hydrolase"/>
    <property type="match status" value="1"/>
</dbReference>
<feature type="active site" description="Charge relay system" evidence="7">
    <location>
        <position position="336"/>
    </location>
</feature>
<dbReference type="InterPro" id="IPR000073">
    <property type="entry name" value="AB_hydrolase_1"/>
</dbReference>
<evidence type="ECO:0000256" key="1">
    <source>
        <dbReference type="ARBA" id="ARBA00010701"/>
    </source>
</evidence>
<comment type="similarity">
    <text evidence="1">Belongs to the AB hydrolase superfamily. Lipase family.</text>
</comment>
<evidence type="ECO:0000256" key="2">
    <source>
        <dbReference type="ARBA" id="ARBA00022729"/>
    </source>
</evidence>
<dbReference type="PANTHER" id="PTHR11005">
    <property type="entry name" value="LYSOSOMAL ACID LIPASE-RELATED"/>
    <property type="match status" value="1"/>
</dbReference>
<evidence type="ECO:0000256" key="7">
    <source>
        <dbReference type="PIRSR" id="PIRSR000862-1"/>
    </source>
</evidence>
<dbReference type="AlphaFoldDB" id="A0AAD4PP26"/>
<evidence type="ECO:0000256" key="3">
    <source>
        <dbReference type="ARBA" id="ARBA00022801"/>
    </source>
</evidence>
<evidence type="ECO:0000313" key="10">
    <source>
        <dbReference type="Proteomes" id="UP001200034"/>
    </source>
</evidence>
<keyword evidence="2" id="KW-0732">Signal</keyword>
<evidence type="ECO:0000313" key="9">
    <source>
        <dbReference type="EMBL" id="KAH8378077.1"/>
    </source>
</evidence>
<reference evidence="9" key="1">
    <citation type="journal article" date="2021" name="Mol. Ecol. Resour.">
        <title>Phylogenomic analyses of the genus Drosophila reveals genomic signals of climate adaptation.</title>
        <authorList>
            <person name="Li F."/>
            <person name="Rane R.V."/>
            <person name="Luria V."/>
            <person name="Xiong Z."/>
            <person name="Chen J."/>
            <person name="Li Z."/>
            <person name="Catullo R.A."/>
            <person name="Griffin P.C."/>
            <person name="Schiffer M."/>
            <person name="Pearce S."/>
            <person name="Lee S.F."/>
            <person name="McElroy K."/>
            <person name="Stocker A."/>
            <person name="Shirriffs J."/>
            <person name="Cockerell F."/>
            <person name="Coppin C."/>
            <person name="Sgro C.M."/>
            <person name="Karger A."/>
            <person name="Cain J.W."/>
            <person name="Weber J.A."/>
            <person name="Santpere G."/>
            <person name="Kirschner M.W."/>
            <person name="Hoffmann A.A."/>
            <person name="Oakeshott J.G."/>
            <person name="Zhang G."/>
        </authorList>
    </citation>
    <scope>NUCLEOTIDE SEQUENCE</scope>
    <source>
        <strain evidence="9">BGI-SZ-2011g</strain>
    </source>
</reference>
<keyword evidence="5" id="KW-0443">Lipid metabolism</keyword>
<keyword evidence="6" id="KW-0325">Glycoprotein</keyword>
<protein>
    <recommendedName>
        <fullName evidence="8">AB hydrolase-1 domain-containing protein</fullName>
    </recommendedName>
</protein>
<dbReference type="GO" id="GO:0016042">
    <property type="term" value="P:lipid catabolic process"/>
    <property type="evidence" value="ECO:0007669"/>
    <property type="project" value="UniProtKB-KW"/>
</dbReference>
<keyword evidence="3" id="KW-0378">Hydrolase</keyword>
<evidence type="ECO:0000256" key="6">
    <source>
        <dbReference type="ARBA" id="ARBA00023180"/>
    </source>
</evidence>
<dbReference type="SUPFAM" id="SSF53474">
    <property type="entry name" value="alpha/beta-Hydrolases"/>
    <property type="match status" value="1"/>
</dbReference>
<keyword evidence="4" id="KW-0442">Lipid degradation</keyword>